<dbReference type="InterPro" id="IPR003439">
    <property type="entry name" value="ABC_transporter-like_ATP-bd"/>
</dbReference>
<protein>
    <submittedName>
        <fullName evidence="11">Thiol reductant ABC exporter subunit CydD</fullName>
    </submittedName>
</protein>
<comment type="subcellular location">
    <subcellularLocation>
        <location evidence="1">Cell membrane</location>
        <topology evidence="1">Multi-pass membrane protein</topology>
    </subcellularLocation>
</comment>
<feature type="transmembrane region" description="Helical" evidence="8">
    <location>
        <begin position="264"/>
        <end position="292"/>
    </location>
</feature>
<dbReference type="SUPFAM" id="SSF90123">
    <property type="entry name" value="ABC transporter transmembrane region"/>
    <property type="match status" value="1"/>
</dbReference>
<gene>
    <name evidence="11" type="primary">cydD</name>
    <name evidence="11" type="ORF">GCM10023198_21430</name>
</gene>
<dbReference type="InterPro" id="IPR011527">
    <property type="entry name" value="ABC1_TM_dom"/>
</dbReference>
<sequence length="617" mass="62981">MKPIDPRLLQQVRAARWYVALTVGLGVAAAALIVAQALLIAALLAPVVRGDATSGPALAWPFAGLALVIAGRAGIAWAQERYALRAAARTIAELRRAVVEAWALRGPRAAGTTAVEAAEGGPPAGAPASGGGNGASPEAEVATLATRGLDALEPYLVRYVPQLVLTALLTPALVVVVLGLDWVSAVILIVTLPLVPVFMVLVGRLTAGTSERRLATVERLGTQVLDLVAGLPTLRAFGRSFGPGERVRALGDASRRATMGTLRVAFLSSMVLELLTTLSVAIIAVGVGLRLVEGAMELQPAIAVLVLAPEVYLPLRRVGAEFHASVDGVAAASRAFALLPSVRSEDEDVPASAEGLGGRVTSGELVLEGVSVRAVGRGVVAPAGLTARIPLGAGSGRVVALRGPSGSGKSTAVLVALGLLTPDAGRVGLVPAGGALRDLADLSADERDAWWAALTWVPQRPALPPGRLREVVLDGASPGAARSLAEAARLTGLDSVVGALPDGWDTHVGLGGVGLSVGQRQRVALTSALLDDAATKPLVILDEPTAHLDARGEQGVLDTVRAWRDSGRTVLVVAHRASLLGLADQVIDVRSAPEPATGPGSCPEPAPAGRSTTNREA</sequence>
<keyword evidence="5 8" id="KW-1133">Transmembrane helix</keyword>
<proteinExistence type="predicted"/>
<keyword evidence="2 8" id="KW-0812">Transmembrane</keyword>
<dbReference type="PANTHER" id="PTHR24221">
    <property type="entry name" value="ATP-BINDING CASSETTE SUB-FAMILY B"/>
    <property type="match status" value="1"/>
</dbReference>
<dbReference type="InterPro" id="IPR027417">
    <property type="entry name" value="P-loop_NTPase"/>
</dbReference>
<keyword evidence="12" id="KW-1185">Reference proteome</keyword>
<evidence type="ECO:0000313" key="11">
    <source>
        <dbReference type="EMBL" id="GAA4700375.1"/>
    </source>
</evidence>
<comment type="caution">
    <text evidence="11">The sequence shown here is derived from an EMBL/GenBank/DDBJ whole genome shotgun (WGS) entry which is preliminary data.</text>
</comment>
<dbReference type="Pfam" id="PF00005">
    <property type="entry name" value="ABC_tran"/>
    <property type="match status" value="1"/>
</dbReference>
<evidence type="ECO:0000313" key="12">
    <source>
        <dbReference type="Proteomes" id="UP001500843"/>
    </source>
</evidence>
<feature type="transmembrane region" description="Helical" evidence="8">
    <location>
        <begin position="156"/>
        <end position="176"/>
    </location>
</feature>
<dbReference type="SMART" id="SM00382">
    <property type="entry name" value="AAA"/>
    <property type="match status" value="1"/>
</dbReference>
<dbReference type="Pfam" id="PF00664">
    <property type="entry name" value="ABC_membrane"/>
    <property type="match status" value="1"/>
</dbReference>
<dbReference type="NCBIfam" id="TIGR02857">
    <property type="entry name" value="CydD"/>
    <property type="match status" value="1"/>
</dbReference>
<feature type="region of interest" description="Disordered" evidence="7">
    <location>
        <begin position="591"/>
        <end position="617"/>
    </location>
</feature>
<name>A0ABP8X4R8_9MICO</name>
<keyword evidence="3" id="KW-0547">Nucleotide-binding</keyword>
<evidence type="ECO:0000256" key="3">
    <source>
        <dbReference type="ARBA" id="ARBA00022741"/>
    </source>
</evidence>
<organism evidence="11 12">
    <name type="scientific">Promicromonospora umidemergens</name>
    <dbReference type="NCBI Taxonomy" id="629679"/>
    <lineage>
        <taxon>Bacteria</taxon>
        <taxon>Bacillati</taxon>
        <taxon>Actinomycetota</taxon>
        <taxon>Actinomycetes</taxon>
        <taxon>Micrococcales</taxon>
        <taxon>Promicromonosporaceae</taxon>
        <taxon>Promicromonospora</taxon>
    </lineage>
</organism>
<dbReference type="InterPro" id="IPR039421">
    <property type="entry name" value="Type_1_exporter"/>
</dbReference>
<accession>A0ABP8X4R8</accession>
<dbReference type="Gene3D" id="1.20.1560.10">
    <property type="entry name" value="ABC transporter type 1, transmembrane domain"/>
    <property type="match status" value="1"/>
</dbReference>
<dbReference type="InterPro" id="IPR036640">
    <property type="entry name" value="ABC1_TM_sf"/>
</dbReference>
<evidence type="ECO:0000256" key="2">
    <source>
        <dbReference type="ARBA" id="ARBA00022692"/>
    </source>
</evidence>
<feature type="domain" description="ABC transporter" evidence="9">
    <location>
        <begin position="370"/>
        <end position="616"/>
    </location>
</feature>
<evidence type="ECO:0000259" key="10">
    <source>
        <dbReference type="PROSITE" id="PS50929"/>
    </source>
</evidence>
<feature type="transmembrane region" description="Helical" evidence="8">
    <location>
        <begin position="17"/>
        <end position="45"/>
    </location>
</feature>
<reference evidence="12" key="1">
    <citation type="journal article" date="2019" name="Int. J. Syst. Evol. Microbiol.">
        <title>The Global Catalogue of Microorganisms (GCM) 10K type strain sequencing project: providing services to taxonomists for standard genome sequencing and annotation.</title>
        <authorList>
            <consortium name="The Broad Institute Genomics Platform"/>
            <consortium name="The Broad Institute Genome Sequencing Center for Infectious Disease"/>
            <person name="Wu L."/>
            <person name="Ma J."/>
        </authorList>
    </citation>
    <scope>NUCLEOTIDE SEQUENCE [LARGE SCALE GENOMIC DNA]</scope>
    <source>
        <strain evidence="12">JCM 17975</strain>
    </source>
</reference>
<evidence type="ECO:0000259" key="9">
    <source>
        <dbReference type="PROSITE" id="PS50893"/>
    </source>
</evidence>
<dbReference type="InterPro" id="IPR003593">
    <property type="entry name" value="AAA+_ATPase"/>
</dbReference>
<keyword evidence="4" id="KW-0067">ATP-binding</keyword>
<dbReference type="Gene3D" id="3.40.50.300">
    <property type="entry name" value="P-loop containing nucleotide triphosphate hydrolases"/>
    <property type="match status" value="1"/>
</dbReference>
<dbReference type="EMBL" id="BAABHM010000011">
    <property type="protein sequence ID" value="GAA4700375.1"/>
    <property type="molecule type" value="Genomic_DNA"/>
</dbReference>
<evidence type="ECO:0000256" key="5">
    <source>
        <dbReference type="ARBA" id="ARBA00022989"/>
    </source>
</evidence>
<feature type="transmembrane region" description="Helical" evidence="8">
    <location>
        <begin position="57"/>
        <end position="75"/>
    </location>
</feature>
<dbReference type="Proteomes" id="UP001500843">
    <property type="component" value="Unassembled WGS sequence"/>
</dbReference>
<dbReference type="CDD" id="cd18584">
    <property type="entry name" value="ABC_6TM_AarD_CydD"/>
    <property type="match status" value="1"/>
</dbReference>
<keyword evidence="6 8" id="KW-0472">Membrane</keyword>
<dbReference type="SUPFAM" id="SSF52540">
    <property type="entry name" value="P-loop containing nucleoside triphosphate hydrolases"/>
    <property type="match status" value="1"/>
</dbReference>
<feature type="region of interest" description="Disordered" evidence="7">
    <location>
        <begin position="115"/>
        <end position="137"/>
    </location>
</feature>
<evidence type="ECO:0000256" key="4">
    <source>
        <dbReference type="ARBA" id="ARBA00022840"/>
    </source>
</evidence>
<dbReference type="RefSeq" id="WP_253867046.1">
    <property type="nucleotide sequence ID" value="NZ_BAABHM010000011.1"/>
</dbReference>
<evidence type="ECO:0000256" key="7">
    <source>
        <dbReference type="SAM" id="MobiDB-lite"/>
    </source>
</evidence>
<dbReference type="PROSITE" id="PS50929">
    <property type="entry name" value="ABC_TM1F"/>
    <property type="match status" value="1"/>
</dbReference>
<feature type="transmembrane region" description="Helical" evidence="8">
    <location>
        <begin position="182"/>
        <end position="203"/>
    </location>
</feature>
<feature type="domain" description="ABC transmembrane type-1" evidence="10">
    <location>
        <begin position="20"/>
        <end position="327"/>
    </location>
</feature>
<dbReference type="InterPro" id="IPR014216">
    <property type="entry name" value="ABC_transptr_CydD"/>
</dbReference>
<dbReference type="PROSITE" id="PS50893">
    <property type="entry name" value="ABC_TRANSPORTER_2"/>
    <property type="match status" value="1"/>
</dbReference>
<evidence type="ECO:0000256" key="6">
    <source>
        <dbReference type="ARBA" id="ARBA00023136"/>
    </source>
</evidence>
<dbReference type="PANTHER" id="PTHR24221:SF590">
    <property type="entry name" value="COMPONENT LINKED WITH THE ASSEMBLY OF CYTOCHROME' TRANSPORT TRANSMEMBRANE ATP-BINDING PROTEIN ABC TRANSPORTER CYDD-RELATED"/>
    <property type="match status" value="1"/>
</dbReference>
<evidence type="ECO:0000256" key="8">
    <source>
        <dbReference type="SAM" id="Phobius"/>
    </source>
</evidence>
<evidence type="ECO:0000256" key="1">
    <source>
        <dbReference type="ARBA" id="ARBA00004651"/>
    </source>
</evidence>